<organism evidence="1 2">
    <name type="scientific">Paraburkholderia panacisoli</name>
    <dbReference type="NCBI Taxonomy" id="2603818"/>
    <lineage>
        <taxon>Bacteria</taxon>
        <taxon>Pseudomonadati</taxon>
        <taxon>Pseudomonadota</taxon>
        <taxon>Betaproteobacteria</taxon>
        <taxon>Burkholderiales</taxon>
        <taxon>Burkholderiaceae</taxon>
        <taxon>Paraburkholderia</taxon>
    </lineage>
</organism>
<evidence type="ECO:0000313" key="1">
    <source>
        <dbReference type="EMBL" id="KAA0998504.1"/>
    </source>
</evidence>
<dbReference type="AlphaFoldDB" id="A0A5B0G532"/>
<accession>A0A5B0G532</accession>
<proteinExistence type="predicted"/>
<dbReference type="Proteomes" id="UP000325273">
    <property type="component" value="Unassembled WGS sequence"/>
</dbReference>
<sequence length="59" mass="6889">MKITIRVEITTDWDETDTFEICELERPYRQLEPEKIGLSLAERKDVPLLEIVNFASGVH</sequence>
<keyword evidence="2" id="KW-1185">Reference proteome</keyword>
<evidence type="ECO:0000313" key="2">
    <source>
        <dbReference type="Proteomes" id="UP000325273"/>
    </source>
</evidence>
<name>A0A5B0G532_9BURK</name>
<protein>
    <submittedName>
        <fullName evidence="1">Uncharacterized protein</fullName>
    </submittedName>
</protein>
<dbReference type="RefSeq" id="WP_149675913.1">
    <property type="nucleotide sequence ID" value="NZ_VTUZ01000057.1"/>
</dbReference>
<comment type="caution">
    <text evidence="1">The sequence shown here is derived from an EMBL/GenBank/DDBJ whole genome shotgun (WGS) entry which is preliminary data.</text>
</comment>
<dbReference type="EMBL" id="VTUZ01000057">
    <property type="protein sequence ID" value="KAA0998504.1"/>
    <property type="molecule type" value="Genomic_DNA"/>
</dbReference>
<reference evidence="1 2" key="1">
    <citation type="submission" date="2019-08" db="EMBL/GenBank/DDBJ databases">
        <title>Paraburkholderia sp. DCY113.</title>
        <authorList>
            <person name="Kang J."/>
        </authorList>
    </citation>
    <scope>NUCLEOTIDE SEQUENCE [LARGE SCALE GENOMIC DNA]</scope>
    <source>
        <strain evidence="1 2">DCY113</strain>
    </source>
</reference>
<gene>
    <name evidence="1" type="ORF">FVF58_44275</name>
</gene>